<dbReference type="RefSeq" id="WP_265507678.1">
    <property type="nucleotide sequence ID" value="NZ_JAOTBE010000039.1"/>
</dbReference>
<dbReference type="InterPro" id="IPR015797">
    <property type="entry name" value="NUDIX_hydrolase-like_dom_sf"/>
</dbReference>
<dbReference type="Proteomes" id="UP001589795">
    <property type="component" value="Unassembled WGS sequence"/>
</dbReference>
<dbReference type="EMBL" id="JBHLWQ010000141">
    <property type="protein sequence ID" value="MFC0201618.1"/>
    <property type="molecule type" value="Genomic_DNA"/>
</dbReference>
<gene>
    <name evidence="2" type="ORF">ACFFIZ_15210</name>
</gene>
<dbReference type="PROSITE" id="PS51462">
    <property type="entry name" value="NUDIX"/>
    <property type="match status" value="1"/>
</dbReference>
<protein>
    <submittedName>
        <fullName evidence="2">NUDIX domain-containing protein</fullName>
    </submittedName>
</protein>
<dbReference type="NCBIfam" id="TIGR00052">
    <property type="entry name" value="nudix-type nucleoside diphosphatase, YffH/AdpP family"/>
    <property type="match status" value="1"/>
</dbReference>
<evidence type="ECO:0000259" key="1">
    <source>
        <dbReference type="PROSITE" id="PS51462"/>
    </source>
</evidence>
<reference evidence="2 3" key="1">
    <citation type="submission" date="2024-09" db="EMBL/GenBank/DDBJ databases">
        <authorList>
            <person name="Sun Q."/>
            <person name="Mori K."/>
        </authorList>
    </citation>
    <scope>NUCLEOTIDE SEQUENCE [LARGE SCALE GENOMIC DNA]</scope>
    <source>
        <strain evidence="2 3">CCM 7904</strain>
    </source>
</reference>
<evidence type="ECO:0000313" key="2">
    <source>
        <dbReference type="EMBL" id="MFC0201618.1"/>
    </source>
</evidence>
<accession>A0ABV6CLJ5</accession>
<sequence length="358" mass="38434">MIVLTGPLAARAVLDALCLEGTAMTLNASLAGVGGGIDRNHWPVLTPAAGTTPGVAVVPNDALRRYAAVMGLQVYEFDSHHILGIAGIGPAEGAKWRQDPAKQDLAAEIARQIVQAPAELSVDHLAWRLPMIGIWASSRLRAARMEPSGKGVVPPPDADAVRVVERRTRFSGYFAVEEHRLSHALHEGGHSDPVTREAFLMGDAAVLLPWDPQRDRVLLVDQFRFAPAVRGDPQPWLLEPVAGRVDAGEAVEDALRREAREEAALDVGRMFPAASVYPSPGAVCEFIYHYVGIADLPDGSAGVHGAESEAEDIRGHLMPRRQLSDMVRDGQITNGPLVLLSLWLDAQADRLKAELAGG</sequence>
<dbReference type="SUPFAM" id="SSF55811">
    <property type="entry name" value="Nudix"/>
    <property type="match status" value="1"/>
</dbReference>
<organism evidence="2 3">
    <name type="scientific">Paracoccus rhizosphaerae</name>
    <dbReference type="NCBI Taxonomy" id="1133347"/>
    <lineage>
        <taxon>Bacteria</taxon>
        <taxon>Pseudomonadati</taxon>
        <taxon>Pseudomonadota</taxon>
        <taxon>Alphaproteobacteria</taxon>
        <taxon>Rhodobacterales</taxon>
        <taxon>Paracoccaceae</taxon>
        <taxon>Paracoccus</taxon>
    </lineage>
</organism>
<name>A0ABV6CLJ5_9RHOB</name>
<evidence type="ECO:0000313" key="3">
    <source>
        <dbReference type="Proteomes" id="UP001589795"/>
    </source>
</evidence>
<keyword evidence="3" id="KW-1185">Reference proteome</keyword>
<dbReference type="Pfam" id="PF00293">
    <property type="entry name" value="NUDIX"/>
    <property type="match status" value="1"/>
</dbReference>
<dbReference type="Gene3D" id="3.90.79.10">
    <property type="entry name" value="Nucleoside Triphosphate Pyrophosphohydrolase"/>
    <property type="match status" value="1"/>
</dbReference>
<dbReference type="InterPro" id="IPR000086">
    <property type="entry name" value="NUDIX_hydrolase_dom"/>
</dbReference>
<feature type="domain" description="Nudix hydrolase" evidence="1">
    <location>
        <begin position="200"/>
        <end position="340"/>
    </location>
</feature>
<comment type="caution">
    <text evidence="2">The sequence shown here is derived from an EMBL/GenBank/DDBJ whole genome shotgun (WGS) entry which is preliminary data.</text>
</comment>
<dbReference type="CDD" id="cd24155">
    <property type="entry name" value="NUDIX_ADPRase"/>
    <property type="match status" value="1"/>
</dbReference>
<dbReference type="InterPro" id="IPR004385">
    <property type="entry name" value="NDP_pyrophosphatase"/>
</dbReference>
<proteinExistence type="predicted"/>